<feature type="transmembrane region" description="Helical" evidence="5">
    <location>
        <begin position="158"/>
        <end position="179"/>
    </location>
</feature>
<name>A0A6C0KH30_9ZZZZ</name>
<evidence type="ECO:0000256" key="4">
    <source>
        <dbReference type="ARBA" id="ARBA00023136"/>
    </source>
</evidence>
<evidence type="ECO:0008006" key="7">
    <source>
        <dbReference type="Google" id="ProtNLM"/>
    </source>
</evidence>
<feature type="transmembrane region" description="Helical" evidence="5">
    <location>
        <begin position="98"/>
        <end position="118"/>
    </location>
</feature>
<feature type="transmembrane region" description="Helical" evidence="5">
    <location>
        <begin position="38"/>
        <end position="57"/>
    </location>
</feature>
<feature type="transmembrane region" description="Helical" evidence="5">
    <location>
        <begin position="185"/>
        <end position="204"/>
    </location>
</feature>
<evidence type="ECO:0000256" key="2">
    <source>
        <dbReference type="ARBA" id="ARBA00022692"/>
    </source>
</evidence>
<keyword evidence="3 5" id="KW-1133">Transmembrane helix</keyword>
<keyword evidence="4 5" id="KW-0472">Membrane</keyword>
<dbReference type="EMBL" id="MN740887">
    <property type="protein sequence ID" value="QHU16633.1"/>
    <property type="molecule type" value="Genomic_DNA"/>
</dbReference>
<proteinExistence type="predicted"/>
<evidence type="ECO:0000256" key="5">
    <source>
        <dbReference type="SAM" id="Phobius"/>
    </source>
</evidence>
<protein>
    <recommendedName>
        <fullName evidence="7">Inhibitor of apoptosis-promoting Bax1</fullName>
    </recommendedName>
</protein>
<dbReference type="PANTHER" id="PTHR23291">
    <property type="entry name" value="BAX INHIBITOR-RELATED"/>
    <property type="match status" value="1"/>
</dbReference>
<reference evidence="6" key="1">
    <citation type="journal article" date="2020" name="Nature">
        <title>Giant virus diversity and host interactions through global metagenomics.</title>
        <authorList>
            <person name="Schulz F."/>
            <person name="Roux S."/>
            <person name="Paez-Espino D."/>
            <person name="Jungbluth S."/>
            <person name="Walsh D.A."/>
            <person name="Denef V.J."/>
            <person name="McMahon K.D."/>
            <person name="Konstantinidis K.T."/>
            <person name="Eloe-Fadrosh E.A."/>
            <person name="Kyrpides N.C."/>
            <person name="Woyke T."/>
        </authorList>
    </citation>
    <scope>NUCLEOTIDE SEQUENCE</scope>
    <source>
        <strain evidence="6">GVMAG-S-3300012000-53</strain>
    </source>
</reference>
<organism evidence="6">
    <name type="scientific">viral metagenome</name>
    <dbReference type="NCBI Taxonomy" id="1070528"/>
    <lineage>
        <taxon>unclassified sequences</taxon>
        <taxon>metagenomes</taxon>
        <taxon>organismal metagenomes</taxon>
    </lineage>
</organism>
<accession>A0A6C0KH30</accession>
<keyword evidence="2 5" id="KW-0812">Transmembrane</keyword>
<sequence>MANTSLYNHLFNGGSKLMKGGAFNPLNTMKLIQEKKTFLIMIFANLIVQLGITYYILVNTDIQVINQRKNSFFYRYSFIGFLPLFVLIFIMNMPMPSWARFIVFSIFSAYMGLILNFWEKLYGLEMLKAVIFSVIGFFISIIVLALGLLSFGIKLGSTFGIVLLFALLLLVISRIVFWFAGTYSLYAKLFAVFGIGLFSLFILYDTHQILSRNYDGDFVTASLDYYLDFINLVSNFLNFNSN</sequence>
<dbReference type="PANTHER" id="PTHR23291:SF50">
    <property type="entry name" value="PROTEIN LIFEGUARD 4"/>
    <property type="match status" value="1"/>
</dbReference>
<comment type="subcellular location">
    <subcellularLocation>
        <location evidence="1">Membrane</location>
        <topology evidence="1">Multi-pass membrane protein</topology>
    </subcellularLocation>
</comment>
<dbReference type="GO" id="GO:0016020">
    <property type="term" value="C:membrane"/>
    <property type="evidence" value="ECO:0007669"/>
    <property type="project" value="UniProtKB-SubCell"/>
</dbReference>
<dbReference type="InterPro" id="IPR006214">
    <property type="entry name" value="Bax_inhibitor_1-related"/>
</dbReference>
<dbReference type="Pfam" id="PF01027">
    <property type="entry name" value="Bax1-I"/>
    <property type="match status" value="1"/>
</dbReference>
<feature type="transmembrane region" description="Helical" evidence="5">
    <location>
        <begin position="72"/>
        <end position="91"/>
    </location>
</feature>
<dbReference type="AlphaFoldDB" id="A0A6C0KH30"/>
<evidence type="ECO:0000256" key="1">
    <source>
        <dbReference type="ARBA" id="ARBA00004141"/>
    </source>
</evidence>
<evidence type="ECO:0000256" key="3">
    <source>
        <dbReference type="ARBA" id="ARBA00022989"/>
    </source>
</evidence>
<evidence type="ECO:0000313" key="6">
    <source>
        <dbReference type="EMBL" id="QHU16633.1"/>
    </source>
</evidence>
<feature type="transmembrane region" description="Helical" evidence="5">
    <location>
        <begin position="130"/>
        <end position="151"/>
    </location>
</feature>